<sequence length="540" mass="59240">MFGRASGHPRTCRQFPRPAEGLGSQVVARLADQESVRGGHKRRIAVDPLGHLPTTLPSPPSLGASGNKKLMALLRRLVPQNAAAAAAAAAFREEEPFSSFGGVAAAGPKRVRFGVRGKAAAGDDEAGAGTEGAFEEFDHEASLEQRKERRGTVNLAGYRSGEASSDEEEVPRAKWGRDARTGGRATAAREGGDGDEDDDMFADSRGTAERRRPGADAGKEELDDAEYRRLKRNPRYLSEGDIAWQDYASRAEFDEKGEQVLEAFNLKEEMEEGRFDNEGNYVRRPADPQRFHDSWLDGLGRRDFERAKLQRQRAEEALRKKEEEAGRDPVNSMTREQVWTEMLKCMKPGETVTRTLRRLGGGRDIGKAGSRRQSKGAKAAKKPDSDGGAASTAPEEKDAGEEEKAAAHRKAVESFTVLVDRLVSLGDLTVYGDTYESLAYRLSGPSKQAPPEPAAQSGKTSQEPEGAEEEPQWEYKWDSTEEAQVFGPYPVSQMTAWAQQGFFEERTHVRRWRGAGGTADANADDDAKFVPIAEINYSFG</sequence>
<feature type="domain" description="GYF" evidence="2">
    <location>
        <begin position="470"/>
        <end position="533"/>
    </location>
</feature>
<dbReference type="EMBL" id="JAEFCI010009526">
    <property type="protein sequence ID" value="KAG5457751.1"/>
    <property type="molecule type" value="Genomic_DNA"/>
</dbReference>
<dbReference type="SMART" id="SM00444">
    <property type="entry name" value="GYF"/>
    <property type="match status" value="1"/>
</dbReference>
<dbReference type="PROSITE" id="PS50829">
    <property type="entry name" value="GYF"/>
    <property type="match status" value="1"/>
</dbReference>
<evidence type="ECO:0000259" key="2">
    <source>
        <dbReference type="PROSITE" id="PS50829"/>
    </source>
</evidence>
<dbReference type="SUPFAM" id="SSF55277">
    <property type="entry name" value="GYF domain"/>
    <property type="match status" value="1"/>
</dbReference>
<feature type="compositionally biased region" description="Basic and acidic residues" evidence="1">
    <location>
        <begin position="139"/>
        <end position="151"/>
    </location>
</feature>
<dbReference type="InterPro" id="IPR039905">
    <property type="entry name" value="CD2BP2/Lin1"/>
</dbReference>
<proteinExistence type="predicted"/>
<feature type="compositionally biased region" description="Basic residues" evidence="1">
    <location>
        <begin position="369"/>
        <end position="380"/>
    </location>
</feature>
<dbReference type="GO" id="GO:0005682">
    <property type="term" value="C:U5 snRNP"/>
    <property type="evidence" value="ECO:0007669"/>
    <property type="project" value="InterPro"/>
</dbReference>
<dbReference type="Proteomes" id="UP000673691">
    <property type="component" value="Unassembled WGS sequence"/>
</dbReference>
<comment type="caution">
    <text evidence="3">The sequence shown here is derived from an EMBL/GenBank/DDBJ whole genome shotgun (WGS) entry which is preliminary data.</text>
</comment>
<accession>A0A8H7ZQL5</accession>
<evidence type="ECO:0000313" key="3">
    <source>
        <dbReference type="EMBL" id="KAG5457751.1"/>
    </source>
</evidence>
<feature type="compositionally biased region" description="Basic and acidic residues" evidence="1">
    <location>
        <begin position="394"/>
        <end position="405"/>
    </location>
</feature>
<protein>
    <recommendedName>
        <fullName evidence="2">GYF domain-containing protein</fullName>
    </recommendedName>
</protein>
<name>A0A8H7ZQL5_9FUNG</name>
<evidence type="ECO:0000313" key="4">
    <source>
        <dbReference type="Proteomes" id="UP000673691"/>
    </source>
</evidence>
<feature type="compositionally biased region" description="Basic and acidic residues" evidence="1">
    <location>
        <begin position="170"/>
        <end position="181"/>
    </location>
</feature>
<feature type="region of interest" description="Disordered" evidence="1">
    <location>
        <begin position="315"/>
        <end position="334"/>
    </location>
</feature>
<feature type="region of interest" description="Disordered" evidence="1">
    <location>
        <begin position="443"/>
        <end position="474"/>
    </location>
</feature>
<keyword evidence="4" id="KW-1185">Reference proteome</keyword>
<dbReference type="Pfam" id="PF02213">
    <property type="entry name" value="GYF"/>
    <property type="match status" value="1"/>
</dbReference>
<organism evidence="3 4">
    <name type="scientific">Olpidium bornovanus</name>
    <dbReference type="NCBI Taxonomy" id="278681"/>
    <lineage>
        <taxon>Eukaryota</taxon>
        <taxon>Fungi</taxon>
        <taxon>Fungi incertae sedis</taxon>
        <taxon>Olpidiomycota</taxon>
        <taxon>Olpidiomycotina</taxon>
        <taxon>Olpidiomycetes</taxon>
        <taxon>Olpidiales</taxon>
        <taxon>Olpidiaceae</taxon>
        <taxon>Olpidium</taxon>
    </lineage>
</organism>
<feature type="region of interest" description="Disordered" evidence="1">
    <location>
        <begin position="350"/>
        <end position="405"/>
    </location>
</feature>
<feature type="region of interest" description="Disordered" evidence="1">
    <location>
        <begin position="136"/>
        <end position="223"/>
    </location>
</feature>
<dbReference type="Gene3D" id="3.30.1490.40">
    <property type="match status" value="1"/>
</dbReference>
<feature type="compositionally biased region" description="Basic and acidic residues" evidence="1">
    <location>
        <begin position="206"/>
        <end position="223"/>
    </location>
</feature>
<reference evidence="3 4" key="1">
    <citation type="journal article" name="Sci. Rep.">
        <title>Genome-scale phylogenetic analyses confirm Olpidium as the closest living zoosporic fungus to the non-flagellated, terrestrial fungi.</title>
        <authorList>
            <person name="Chang Y."/>
            <person name="Rochon D."/>
            <person name="Sekimoto S."/>
            <person name="Wang Y."/>
            <person name="Chovatia M."/>
            <person name="Sandor L."/>
            <person name="Salamov A."/>
            <person name="Grigoriev I.V."/>
            <person name="Stajich J.E."/>
            <person name="Spatafora J.W."/>
        </authorList>
    </citation>
    <scope>NUCLEOTIDE SEQUENCE [LARGE SCALE GENOMIC DNA]</scope>
    <source>
        <strain evidence="3">S191</strain>
    </source>
</reference>
<feature type="compositionally biased region" description="Basic and acidic residues" evidence="1">
    <location>
        <begin position="315"/>
        <end position="327"/>
    </location>
</feature>
<dbReference type="PANTHER" id="PTHR13138:SF3">
    <property type="entry name" value="CD2 ANTIGEN CYTOPLASMIC TAIL-BINDING PROTEIN 2"/>
    <property type="match status" value="1"/>
</dbReference>
<dbReference type="InterPro" id="IPR003169">
    <property type="entry name" value="GYF"/>
</dbReference>
<dbReference type="AlphaFoldDB" id="A0A8H7ZQL5"/>
<gene>
    <name evidence="3" type="ORF">BJ554DRAFT_2156</name>
</gene>
<dbReference type="PANTHER" id="PTHR13138">
    <property type="entry name" value="PROTEIN LIN1"/>
    <property type="match status" value="1"/>
</dbReference>
<dbReference type="OrthoDB" id="9989112at2759"/>
<evidence type="ECO:0000256" key="1">
    <source>
        <dbReference type="SAM" id="MobiDB-lite"/>
    </source>
</evidence>
<dbReference type="InterPro" id="IPR035445">
    <property type="entry name" value="GYF-like_dom_sf"/>
</dbReference>